<gene>
    <name evidence="3" type="ORF">ABRP34_15960</name>
</gene>
<dbReference type="InterPro" id="IPR002711">
    <property type="entry name" value="HNH"/>
</dbReference>
<dbReference type="Pfam" id="PF01844">
    <property type="entry name" value="HNH"/>
    <property type="match status" value="1"/>
</dbReference>
<proteinExistence type="predicted"/>
<dbReference type="RefSeq" id="WP_353710952.1">
    <property type="nucleotide sequence ID" value="NZ_CP159279.1"/>
</dbReference>
<evidence type="ECO:0000259" key="2">
    <source>
        <dbReference type="SMART" id="SM00507"/>
    </source>
</evidence>
<dbReference type="CDD" id="cd00085">
    <property type="entry name" value="HNHc"/>
    <property type="match status" value="1"/>
</dbReference>
<sequence>MESFGNSALTEGAPHGGVLQAAAVPDGFPYDDDPNFVDSDGVPPEDPLPEALLADDEFPEDPFPEDLFADVLFADGAAPSAGTGTDGRGPGTLRPALADRVAAATALLRADLNAGSAGLIDQTHAFENVKNMLAGQQARLAVTFEIRHRQEHAEPGTRAGLAQDGPKTLAAEGFGKKRPKEHSLGAAEQIALARGESPHRGGRLLGMAKALVTEMPHTLAALDTGQLNEERATHLVKETACLSVEDRSAVDEELAADTGTFTGAGTRAVIAAVKAAAIRRDSRSVTQRASHAASERSVSLRPAPDCMTYLTALLPAHEGIAVYAALARQADTLKSAGDSRSRNQAMADTLVERTTGTRGGITGIDISLIMTDRTLLQADSEPARLAGYGVVPAAWARDLITQEQGEESEELKTWIRRLYTAPGTGDLVAMDSPRRLFPAPLRRFIQIRDDTCRTPYCDAPIRHHDHIIPWHNDGPTSLSNGAGLCEACNHTKELPGWKAQPRPGPLHTLELTTPTGHTYYSTAPPLPGTPLPGSGQIGTGLPEITRTVRSALIRQTVKRRRKYRRRRTWPREESGPTS</sequence>
<evidence type="ECO:0000256" key="1">
    <source>
        <dbReference type="SAM" id="MobiDB-lite"/>
    </source>
</evidence>
<organism evidence="3">
    <name type="scientific">Arthrobacter sp. K5</name>
    <dbReference type="NCBI Taxonomy" id="2839623"/>
    <lineage>
        <taxon>Bacteria</taxon>
        <taxon>Bacillati</taxon>
        <taxon>Actinomycetota</taxon>
        <taxon>Actinomycetes</taxon>
        <taxon>Micrococcales</taxon>
        <taxon>Micrococcaceae</taxon>
        <taxon>Arthrobacter</taxon>
    </lineage>
</organism>
<feature type="compositionally biased region" description="Basic residues" evidence="1">
    <location>
        <begin position="557"/>
        <end position="568"/>
    </location>
</feature>
<protein>
    <submittedName>
        <fullName evidence="3">DUF222 domain-containing protein</fullName>
    </submittedName>
</protein>
<dbReference type="Gene3D" id="1.10.30.50">
    <property type="match status" value="1"/>
</dbReference>
<dbReference type="GO" id="GO:0008270">
    <property type="term" value="F:zinc ion binding"/>
    <property type="evidence" value="ECO:0007669"/>
    <property type="project" value="InterPro"/>
</dbReference>
<feature type="region of interest" description="Disordered" evidence="1">
    <location>
        <begin position="557"/>
        <end position="578"/>
    </location>
</feature>
<dbReference type="GO" id="GO:0004519">
    <property type="term" value="F:endonuclease activity"/>
    <property type="evidence" value="ECO:0007669"/>
    <property type="project" value="InterPro"/>
</dbReference>
<feature type="compositionally biased region" description="Basic and acidic residues" evidence="1">
    <location>
        <begin position="569"/>
        <end position="578"/>
    </location>
</feature>
<accession>A0AAU8EL09</accession>
<dbReference type="InterPro" id="IPR003615">
    <property type="entry name" value="HNH_nuc"/>
</dbReference>
<feature type="region of interest" description="Disordered" evidence="1">
    <location>
        <begin position="151"/>
        <end position="183"/>
    </location>
</feature>
<feature type="domain" description="HNH nuclease" evidence="2">
    <location>
        <begin position="440"/>
        <end position="490"/>
    </location>
</feature>
<reference evidence="3" key="1">
    <citation type="submission" date="2024-06" db="EMBL/GenBank/DDBJ databases">
        <title>Biodegradation of dimethachlon by Arthrobacter sp. K5: mechanistic insights and ecological implications.</title>
        <authorList>
            <person name="Hu S."/>
            <person name="Lu P."/>
        </authorList>
    </citation>
    <scope>NUCLEOTIDE SEQUENCE</scope>
    <source>
        <strain evidence="3">K5</strain>
    </source>
</reference>
<dbReference type="EMBL" id="CP159279">
    <property type="protein sequence ID" value="XCH10321.1"/>
    <property type="molecule type" value="Genomic_DNA"/>
</dbReference>
<evidence type="ECO:0000313" key="3">
    <source>
        <dbReference type="EMBL" id="XCH10321.1"/>
    </source>
</evidence>
<dbReference type="SMART" id="SM00507">
    <property type="entry name" value="HNHc"/>
    <property type="match status" value="1"/>
</dbReference>
<dbReference type="GO" id="GO:0003676">
    <property type="term" value="F:nucleic acid binding"/>
    <property type="evidence" value="ECO:0007669"/>
    <property type="project" value="InterPro"/>
</dbReference>
<feature type="region of interest" description="Disordered" evidence="1">
    <location>
        <begin position="1"/>
        <end position="50"/>
    </location>
</feature>
<name>A0AAU8EL09_9MICC</name>
<dbReference type="AlphaFoldDB" id="A0AAU8EL09"/>